<gene>
    <name evidence="1" type="ORF">MRATA1EN22A_LOCUS17807</name>
</gene>
<accession>A0AC59ZG44</accession>
<dbReference type="Proteomes" id="UP001162501">
    <property type="component" value="Chromosome 28"/>
</dbReference>
<reference evidence="1" key="2">
    <citation type="submission" date="2025-03" db="EMBL/GenBank/DDBJ databases">
        <authorList>
            <consortium name="ELIXIR-Norway"/>
            <consortium name="Elixir Norway"/>
        </authorList>
    </citation>
    <scope>NUCLEOTIDE SEQUENCE</scope>
</reference>
<reference evidence="1" key="1">
    <citation type="submission" date="2023-05" db="EMBL/GenBank/DDBJ databases">
        <authorList>
            <consortium name="ELIXIR-Norway"/>
        </authorList>
    </citation>
    <scope>NUCLEOTIDE SEQUENCE</scope>
</reference>
<dbReference type="EMBL" id="OX596112">
    <property type="protein sequence ID" value="CAN0404184.1"/>
    <property type="molecule type" value="Genomic_DNA"/>
</dbReference>
<evidence type="ECO:0000313" key="2">
    <source>
        <dbReference type="Proteomes" id="UP001162501"/>
    </source>
</evidence>
<organism evidence="1 2">
    <name type="scientific">Rangifer tarandus platyrhynchus</name>
    <name type="common">Svalbard reindeer</name>
    <dbReference type="NCBI Taxonomy" id="3082113"/>
    <lineage>
        <taxon>Eukaryota</taxon>
        <taxon>Metazoa</taxon>
        <taxon>Chordata</taxon>
        <taxon>Craniata</taxon>
        <taxon>Vertebrata</taxon>
        <taxon>Euteleostomi</taxon>
        <taxon>Mammalia</taxon>
        <taxon>Eutheria</taxon>
        <taxon>Laurasiatheria</taxon>
        <taxon>Artiodactyla</taxon>
        <taxon>Ruminantia</taxon>
        <taxon>Pecora</taxon>
        <taxon>Cervidae</taxon>
        <taxon>Odocoileinae</taxon>
        <taxon>Rangifer</taxon>
    </lineage>
</organism>
<protein>
    <submittedName>
        <fullName evidence="1">Uncharacterized protein</fullName>
    </submittedName>
</protein>
<proteinExistence type="predicted"/>
<evidence type="ECO:0000313" key="1">
    <source>
        <dbReference type="EMBL" id="CAN0404184.1"/>
    </source>
</evidence>
<name>A0AC59ZG44_RANTA</name>
<sequence length="132" mass="14868">MPRGFRTCKLRAPSVHIFPSGRWLLPTPKASSARRWEGQLSAASCLLLETGGPRHFETGQLCLCVVRSTRGWDKAWYSPRTRTAPGSYCRVEQAEVLRSKRSHRKEGSPGSLQLEKVPVQHQRPSTDKNKSL</sequence>